<dbReference type="InterPro" id="IPR002110">
    <property type="entry name" value="Ankyrin_rpt"/>
</dbReference>
<dbReference type="InterPro" id="IPR003812">
    <property type="entry name" value="Fido"/>
</dbReference>
<protein>
    <submittedName>
        <fullName evidence="6">Aste57867_19450 protein</fullName>
    </submittedName>
</protein>
<dbReference type="Pfam" id="PF02661">
    <property type="entry name" value="Fic"/>
    <property type="match status" value="1"/>
</dbReference>
<reference evidence="6 7" key="1">
    <citation type="submission" date="2019-03" db="EMBL/GenBank/DDBJ databases">
        <authorList>
            <person name="Gaulin E."/>
            <person name="Dumas B."/>
        </authorList>
    </citation>
    <scope>NUCLEOTIDE SEQUENCE [LARGE SCALE GENOMIC DNA]</scope>
    <source>
        <strain evidence="6">CBS 568.67</strain>
    </source>
</reference>
<dbReference type="Gene3D" id="1.10.3290.10">
    <property type="entry name" value="Fido-like domain"/>
    <property type="match status" value="1"/>
</dbReference>
<feature type="repeat" description="ANK" evidence="3">
    <location>
        <begin position="41"/>
        <end position="73"/>
    </location>
</feature>
<organism evidence="6 7">
    <name type="scientific">Aphanomyces stellatus</name>
    <dbReference type="NCBI Taxonomy" id="120398"/>
    <lineage>
        <taxon>Eukaryota</taxon>
        <taxon>Sar</taxon>
        <taxon>Stramenopiles</taxon>
        <taxon>Oomycota</taxon>
        <taxon>Saprolegniomycetes</taxon>
        <taxon>Saprolegniales</taxon>
        <taxon>Verrucalvaceae</taxon>
        <taxon>Aphanomyces</taxon>
    </lineage>
</organism>
<sequence length="964" mass="106628">MDLPSVLRDTTALCWAAGTGNVDMLRQLLDDGVDVNLADYDQRTPLHIAASDGKADIVEMLLRAGANVYKKDRWGVTPLDCAKDAAIVTLMAQHVRANLLGESNATFRRTESLDETHEPICRKSVEDIHALFCAIGAGDTEALKRAWLDGVKLDAVDSTGRTALHVAVEKEQLNAIELILSAGAAVDVVDHHGRTAMSIAVEMGSSNVVNLFRRHIYAHSQSPRTNDVPLAFDAVQRGDVPRLQQLVPKTVHPDVQDYDSRSLLHVAASEGLLPVVQYLVACGANVNALDRWGNSPLSEALYFAHNKVAKYLRAHHGSEHGHPLNESTPNQLDAPLLNAAFEHILRTVCRDKWYFGEVFLPIQEANVGCSIVLHSVWFRRRTPSFNEEHDGNVTVAVPSMASSTGPLHPITFFRKARGLMLLDPGQDHVGRVYSGQQPEWIANLHTTSQSKFFFAPHARKAGLKAVVSVPMMHKMSLVAILSWYATEPHAEDAAEIHRIQRLVKSVSLLCGLRPETMSRFQYCQVVENACTGHGELLAADIGPSDVVVHDVLSLALSWQLFDFVSKLATSMSSEDHLAVVDLLGALVALVERGFFDDVVEGIDPLAHEDVEVPIETKLHLLRHLVYVLAFLTSTSPTEGDVFTKCHGFQHRLRRHAQRRGNEAIEDEPMEEILNESTELDAPSLAVECVLCKFNVSGHIHPGAKTPLVVTEPPPKRTADTRPSLFLRIPSPVFREFRQLPSVFADEWARFPHKAKLVKQDSYRLTRWSTSDLYDTVGASHDRRSIFTAKTGLADQGNVLGAMNAILEDATAVVTFDQVKALHEAVFEDASGGGTIREDAAVGYASERIYRVFLPAVEIDAALEEYVQTLNSPTAFPHPLLRAYYAFSALVFFIHPFYDGNGRCARLLGNIIARKSGFPHVIRHLDKTIQLASFLETTLNTLALHEEAQKNRRSRLVGKNTSTWF</sequence>
<dbReference type="PROSITE" id="PS50088">
    <property type="entry name" value="ANK_REPEAT"/>
    <property type="match status" value="4"/>
</dbReference>
<keyword evidence="2 3" id="KW-0040">ANK repeat</keyword>
<feature type="repeat" description="ANK" evidence="3">
    <location>
        <begin position="8"/>
        <end position="40"/>
    </location>
</feature>
<dbReference type="Proteomes" id="UP000332933">
    <property type="component" value="Unassembled WGS sequence"/>
</dbReference>
<name>A0A485LE94_9STRA</name>
<evidence type="ECO:0000313" key="7">
    <source>
        <dbReference type="Proteomes" id="UP000332933"/>
    </source>
</evidence>
<dbReference type="InterPro" id="IPR036770">
    <property type="entry name" value="Ankyrin_rpt-contain_sf"/>
</dbReference>
<keyword evidence="7" id="KW-1185">Reference proteome</keyword>
<dbReference type="Gene3D" id="3.30.450.40">
    <property type="match status" value="1"/>
</dbReference>
<evidence type="ECO:0000256" key="1">
    <source>
        <dbReference type="ARBA" id="ARBA00022737"/>
    </source>
</evidence>
<dbReference type="SMART" id="SM00248">
    <property type="entry name" value="ANK"/>
    <property type="match status" value="6"/>
</dbReference>
<dbReference type="PANTHER" id="PTHR24171">
    <property type="entry name" value="ANKYRIN REPEAT DOMAIN-CONTAINING PROTEIN 39-RELATED"/>
    <property type="match status" value="1"/>
</dbReference>
<dbReference type="SUPFAM" id="SSF55781">
    <property type="entry name" value="GAF domain-like"/>
    <property type="match status" value="1"/>
</dbReference>
<dbReference type="OrthoDB" id="20872at2759"/>
<dbReference type="PRINTS" id="PR01415">
    <property type="entry name" value="ANKYRIN"/>
</dbReference>
<feature type="domain" description="Fido" evidence="4">
    <location>
        <begin position="813"/>
        <end position="958"/>
    </location>
</feature>
<dbReference type="AlphaFoldDB" id="A0A485LE94"/>
<dbReference type="EMBL" id="VJMH01006521">
    <property type="protein sequence ID" value="KAF0689069.1"/>
    <property type="molecule type" value="Genomic_DNA"/>
</dbReference>
<proteinExistence type="predicted"/>
<dbReference type="SUPFAM" id="SSF48403">
    <property type="entry name" value="Ankyrin repeat"/>
    <property type="match status" value="1"/>
</dbReference>
<dbReference type="PROSITE" id="PS50297">
    <property type="entry name" value="ANK_REP_REGION"/>
    <property type="match status" value="4"/>
</dbReference>
<reference evidence="5" key="2">
    <citation type="submission" date="2019-06" db="EMBL/GenBank/DDBJ databases">
        <title>Genomics analysis of Aphanomyces spp. identifies a new class of oomycete effector associated with host adaptation.</title>
        <authorList>
            <person name="Gaulin E."/>
        </authorList>
    </citation>
    <scope>NUCLEOTIDE SEQUENCE</scope>
    <source>
        <strain evidence="5">CBS 578.67</strain>
    </source>
</reference>
<dbReference type="InterPro" id="IPR029016">
    <property type="entry name" value="GAF-like_dom_sf"/>
</dbReference>
<dbReference type="InterPro" id="IPR036597">
    <property type="entry name" value="Fido-like_dom_sf"/>
</dbReference>
<evidence type="ECO:0000313" key="6">
    <source>
        <dbReference type="EMBL" id="VFT96163.1"/>
    </source>
</evidence>
<evidence type="ECO:0000256" key="2">
    <source>
        <dbReference type="ARBA" id="ARBA00023043"/>
    </source>
</evidence>
<dbReference type="SUPFAM" id="SSF140931">
    <property type="entry name" value="Fic-like"/>
    <property type="match status" value="1"/>
</dbReference>
<accession>A0A485LE94</accession>
<gene>
    <name evidence="6" type="primary">Aste57867_19450</name>
    <name evidence="5" type="ORF">As57867_019386</name>
    <name evidence="6" type="ORF">ASTE57867_19450</name>
</gene>
<evidence type="ECO:0000259" key="4">
    <source>
        <dbReference type="PROSITE" id="PS51459"/>
    </source>
</evidence>
<evidence type="ECO:0000256" key="3">
    <source>
        <dbReference type="PROSITE-ProRule" id="PRU00023"/>
    </source>
</evidence>
<dbReference type="Gene3D" id="1.25.40.20">
    <property type="entry name" value="Ankyrin repeat-containing domain"/>
    <property type="match status" value="3"/>
</dbReference>
<feature type="repeat" description="ANK" evidence="3">
    <location>
        <begin position="259"/>
        <end position="291"/>
    </location>
</feature>
<dbReference type="Pfam" id="PF12796">
    <property type="entry name" value="Ank_2"/>
    <property type="match status" value="3"/>
</dbReference>
<dbReference type="PROSITE" id="PS51459">
    <property type="entry name" value="FIDO"/>
    <property type="match status" value="1"/>
</dbReference>
<feature type="repeat" description="ANK" evidence="3">
    <location>
        <begin position="159"/>
        <end position="191"/>
    </location>
</feature>
<dbReference type="EMBL" id="CAADRA010006542">
    <property type="protein sequence ID" value="VFT96163.1"/>
    <property type="molecule type" value="Genomic_DNA"/>
</dbReference>
<keyword evidence="1" id="KW-0677">Repeat</keyword>
<evidence type="ECO:0000313" key="5">
    <source>
        <dbReference type="EMBL" id="KAF0689069.1"/>
    </source>
</evidence>